<dbReference type="Pfam" id="PF25917">
    <property type="entry name" value="BSH_RND"/>
    <property type="match status" value="1"/>
</dbReference>
<dbReference type="Proteomes" id="UP000000442">
    <property type="component" value="Chromosome"/>
</dbReference>
<feature type="compositionally biased region" description="Polar residues" evidence="5">
    <location>
        <begin position="413"/>
        <end position="422"/>
    </location>
</feature>
<dbReference type="PANTHER" id="PTHR30469">
    <property type="entry name" value="MULTIDRUG RESISTANCE PROTEIN MDTA"/>
    <property type="match status" value="1"/>
</dbReference>
<feature type="domain" description="Multidrug resistance protein MdtA-like barrel-sandwich hybrid" evidence="7">
    <location>
        <begin position="95"/>
        <end position="236"/>
    </location>
</feature>
<dbReference type="SUPFAM" id="SSF111369">
    <property type="entry name" value="HlyD-like secretion proteins"/>
    <property type="match status" value="1"/>
</dbReference>
<keyword evidence="6" id="KW-0472">Membrane</keyword>
<dbReference type="GO" id="GO:0015562">
    <property type="term" value="F:efflux transmembrane transporter activity"/>
    <property type="evidence" value="ECO:0007669"/>
    <property type="project" value="TreeGrafter"/>
</dbReference>
<feature type="region of interest" description="Disordered" evidence="5">
    <location>
        <begin position="1"/>
        <end position="23"/>
    </location>
</feature>
<dbReference type="STRING" id="177437.HRM2_00910"/>
<accession>C0QE97</accession>
<dbReference type="eggNOG" id="COG0845">
    <property type="taxonomic scope" value="Bacteria"/>
</dbReference>
<feature type="transmembrane region" description="Helical" evidence="6">
    <location>
        <begin position="31"/>
        <end position="53"/>
    </location>
</feature>
<evidence type="ECO:0000256" key="6">
    <source>
        <dbReference type="SAM" id="Phobius"/>
    </source>
</evidence>
<feature type="coiled-coil region" evidence="4">
    <location>
        <begin position="187"/>
        <end position="214"/>
    </location>
</feature>
<dbReference type="AlphaFoldDB" id="C0QE97"/>
<dbReference type="NCBIfam" id="TIGR01730">
    <property type="entry name" value="RND_mfp"/>
    <property type="match status" value="1"/>
</dbReference>
<comment type="subcellular location">
    <subcellularLocation>
        <location evidence="1">Cell envelope</location>
    </subcellularLocation>
</comment>
<organism evidence="9 10">
    <name type="scientific">Desulforapulum autotrophicum (strain ATCC 43914 / DSM 3382 / VKM B-1955 / HRM2)</name>
    <name type="common">Desulfobacterium autotrophicum</name>
    <dbReference type="NCBI Taxonomy" id="177437"/>
    <lineage>
        <taxon>Bacteria</taxon>
        <taxon>Pseudomonadati</taxon>
        <taxon>Thermodesulfobacteriota</taxon>
        <taxon>Desulfobacteria</taxon>
        <taxon>Desulfobacterales</taxon>
        <taxon>Desulfobacteraceae</taxon>
        <taxon>Desulforapulum</taxon>
    </lineage>
</organism>
<keyword evidence="3" id="KW-0813">Transport</keyword>
<dbReference type="GO" id="GO:1990281">
    <property type="term" value="C:efflux pump complex"/>
    <property type="evidence" value="ECO:0007669"/>
    <property type="project" value="TreeGrafter"/>
</dbReference>
<evidence type="ECO:0000256" key="3">
    <source>
        <dbReference type="ARBA" id="ARBA00022448"/>
    </source>
</evidence>
<sequence>MLSKQKISTPTDQDISESVNENRHPRPWSTIVLRGLLPLAVIAAGAGAALWLMETGPQAKPRPQTRNTTLVEYTTVNYGPQQTIITGMGTVTAARTVELKPQVTGNITELSGNLVPGGHFRQGETLLKIDPTDYRLTVKQLTTDVSRAKSDLQLEQGNQLVSQKEYKLLNETVSDVEKALMLRRPQLDNLRATLEAAQTRLEQARVDLTRTQIKAPFNSVVLSRAVDIGTRASDSTVLATLVGTDDCWVVVSIPVSHLRWIKIPHTHGDQGSLVRVYDSAAWGDGVFRQGRVIRLEAGLEEQGRMARLLVRVEDPLGLKPDNTGQPRMLMGQYVRVEIQGQGIASAAAIDREFIRNGNSVWIMDNDGNLSIRPVEIAFRGADQLLITEGITPGEQLIISDIAAPVPGMPLKTVDNTTGQTATREPAGQGGQS</sequence>
<evidence type="ECO:0000256" key="1">
    <source>
        <dbReference type="ARBA" id="ARBA00004196"/>
    </source>
</evidence>
<evidence type="ECO:0000256" key="2">
    <source>
        <dbReference type="ARBA" id="ARBA00009477"/>
    </source>
</evidence>
<protein>
    <submittedName>
        <fullName evidence="9">H+-transporting two-sector ATPase, beta subunit (ArcA-family protein)</fullName>
    </submittedName>
</protein>
<dbReference type="OrthoDB" id="9806939at2"/>
<dbReference type="InterPro" id="IPR006143">
    <property type="entry name" value="RND_pump_MFP"/>
</dbReference>
<dbReference type="KEGG" id="dat:HRM2_00910"/>
<keyword evidence="6" id="KW-1133">Transmembrane helix</keyword>
<dbReference type="HOGENOM" id="CLU_018816_18_2_7"/>
<dbReference type="EMBL" id="CP001087">
    <property type="protein sequence ID" value="ACN13214.1"/>
    <property type="molecule type" value="Genomic_DNA"/>
</dbReference>
<keyword evidence="10" id="KW-1185">Reference proteome</keyword>
<dbReference type="InterPro" id="IPR058625">
    <property type="entry name" value="MdtA-like_BSH"/>
</dbReference>
<proteinExistence type="inferred from homology"/>
<keyword evidence="6" id="KW-0812">Transmembrane</keyword>
<keyword evidence="4" id="KW-0175">Coiled coil</keyword>
<dbReference type="RefSeq" id="WP_012662465.1">
    <property type="nucleotide sequence ID" value="NC_012108.1"/>
</dbReference>
<feature type="region of interest" description="Disordered" evidence="5">
    <location>
        <begin position="409"/>
        <end position="432"/>
    </location>
</feature>
<feature type="domain" description="Multidrug resistance protein MdtA-like C-terminal permuted SH3" evidence="8">
    <location>
        <begin position="356"/>
        <end position="401"/>
    </location>
</feature>
<comment type="similarity">
    <text evidence="2">Belongs to the membrane fusion protein (MFP) (TC 8.A.1) family.</text>
</comment>
<dbReference type="Gene3D" id="2.40.50.100">
    <property type="match status" value="2"/>
</dbReference>
<feature type="compositionally biased region" description="Polar residues" evidence="5">
    <location>
        <begin position="1"/>
        <end position="19"/>
    </location>
</feature>
<evidence type="ECO:0000259" key="8">
    <source>
        <dbReference type="Pfam" id="PF25967"/>
    </source>
</evidence>
<reference evidence="9 10" key="1">
    <citation type="journal article" date="2009" name="Environ. Microbiol.">
        <title>Genome sequence of Desulfobacterium autotrophicum HRM2, a marine sulfate reducer oxidizing organic carbon completely to carbon dioxide.</title>
        <authorList>
            <person name="Strittmatter A.W."/>
            <person name="Liesegang H."/>
            <person name="Rabus R."/>
            <person name="Decker I."/>
            <person name="Amann J."/>
            <person name="Andres S."/>
            <person name="Henne A."/>
            <person name="Fricke W.F."/>
            <person name="Martinez-Arias R."/>
            <person name="Bartels D."/>
            <person name="Goesmann A."/>
            <person name="Krause L."/>
            <person name="Puehler A."/>
            <person name="Klenk H.P."/>
            <person name="Richter M."/>
            <person name="Schuler M."/>
            <person name="Gloeckner F.O."/>
            <person name="Meyerdierks A."/>
            <person name="Gottschalk G."/>
            <person name="Amann R."/>
        </authorList>
    </citation>
    <scope>NUCLEOTIDE SEQUENCE [LARGE SCALE GENOMIC DNA]</scope>
    <source>
        <strain evidence="10">ATCC 43914 / DSM 3382 / HRM2</strain>
    </source>
</reference>
<evidence type="ECO:0000313" key="9">
    <source>
        <dbReference type="EMBL" id="ACN13214.1"/>
    </source>
</evidence>
<dbReference type="InterPro" id="IPR058627">
    <property type="entry name" value="MdtA-like_C"/>
</dbReference>
<name>C0QE97_DESAH</name>
<evidence type="ECO:0000256" key="4">
    <source>
        <dbReference type="SAM" id="Coils"/>
    </source>
</evidence>
<dbReference type="Pfam" id="PF25967">
    <property type="entry name" value="RND-MFP_C"/>
    <property type="match status" value="1"/>
</dbReference>
<gene>
    <name evidence="9" type="ordered locus">HRM2_00910</name>
</gene>
<evidence type="ECO:0000256" key="5">
    <source>
        <dbReference type="SAM" id="MobiDB-lite"/>
    </source>
</evidence>
<evidence type="ECO:0000313" key="10">
    <source>
        <dbReference type="Proteomes" id="UP000000442"/>
    </source>
</evidence>
<evidence type="ECO:0000259" key="7">
    <source>
        <dbReference type="Pfam" id="PF25917"/>
    </source>
</evidence>
<dbReference type="Gene3D" id="2.40.420.20">
    <property type="match status" value="1"/>
</dbReference>